<gene>
    <name evidence="1" type="ORF">SDC9_37065</name>
</gene>
<dbReference type="AlphaFoldDB" id="A0A644VI67"/>
<comment type="caution">
    <text evidence="1">The sequence shown here is derived from an EMBL/GenBank/DDBJ whole genome shotgun (WGS) entry which is preliminary data.</text>
</comment>
<dbReference type="EMBL" id="VSSQ01000318">
    <property type="protein sequence ID" value="MPL91006.1"/>
    <property type="molecule type" value="Genomic_DNA"/>
</dbReference>
<protein>
    <submittedName>
        <fullName evidence="1">Uncharacterized protein</fullName>
    </submittedName>
</protein>
<evidence type="ECO:0000313" key="1">
    <source>
        <dbReference type="EMBL" id="MPL91006.1"/>
    </source>
</evidence>
<proteinExistence type="predicted"/>
<reference evidence="1" key="1">
    <citation type="submission" date="2019-08" db="EMBL/GenBank/DDBJ databases">
        <authorList>
            <person name="Kucharzyk K."/>
            <person name="Murdoch R.W."/>
            <person name="Higgins S."/>
            <person name="Loffler F."/>
        </authorList>
    </citation>
    <scope>NUCLEOTIDE SEQUENCE</scope>
</reference>
<accession>A0A644VI67</accession>
<organism evidence="1">
    <name type="scientific">bioreactor metagenome</name>
    <dbReference type="NCBI Taxonomy" id="1076179"/>
    <lineage>
        <taxon>unclassified sequences</taxon>
        <taxon>metagenomes</taxon>
        <taxon>ecological metagenomes</taxon>
    </lineage>
</organism>
<name>A0A644VI67_9ZZZZ</name>
<sequence length="53" mass="5747">MQTVSGGDECSSTEVACGDLLTEVVRFNQVENQVGVGEMLQTHLTEVNCWQSS</sequence>